<dbReference type="Proteomes" id="UP000218418">
    <property type="component" value="Chromosome"/>
</dbReference>
<reference evidence="3 4" key="1">
    <citation type="submission" date="2017-06" db="EMBL/GenBank/DDBJ databases">
        <title>Genome sequencing of cyanobaciteial culture collection at National Institute for Environmental Studies (NIES).</title>
        <authorList>
            <person name="Hirose Y."/>
            <person name="Shimura Y."/>
            <person name="Fujisawa T."/>
            <person name="Nakamura Y."/>
            <person name="Kawachi M."/>
        </authorList>
    </citation>
    <scope>NUCLEOTIDE SEQUENCE [LARGE SCALE GENOMIC DNA]</scope>
    <source>
        <strain evidence="3 4">NIES-267</strain>
    </source>
</reference>
<dbReference type="InterPro" id="IPR041698">
    <property type="entry name" value="Methyltransf_25"/>
</dbReference>
<keyword evidence="4" id="KW-1185">Reference proteome</keyword>
<evidence type="ECO:0000259" key="2">
    <source>
        <dbReference type="Pfam" id="PF13649"/>
    </source>
</evidence>
<dbReference type="PANTHER" id="PTHR43861:SF3">
    <property type="entry name" value="PUTATIVE (AFU_ORTHOLOGUE AFUA_2G14390)-RELATED"/>
    <property type="match status" value="1"/>
</dbReference>
<dbReference type="EMBL" id="AP018227">
    <property type="protein sequence ID" value="BAY81204.1"/>
    <property type="molecule type" value="Genomic_DNA"/>
</dbReference>
<dbReference type="SUPFAM" id="SSF53335">
    <property type="entry name" value="S-adenosyl-L-methionine-dependent methyltransferases"/>
    <property type="match status" value="1"/>
</dbReference>
<dbReference type="GO" id="GO:0008168">
    <property type="term" value="F:methyltransferase activity"/>
    <property type="evidence" value="ECO:0007669"/>
    <property type="project" value="UniProtKB-KW"/>
</dbReference>
<dbReference type="OrthoDB" id="9778766at2"/>
<dbReference type="GO" id="GO:0032259">
    <property type="term" value="P:methylation"/>
    <property type="evidence" value="ECO:0007669"/>
    <property type="project" value="UniProtKB-KW"/>
</dbReference>
<organism evidence="3 4">
    <name type="scientific">Calothrix parasitica NIES-267</name>
    <dbReference type="NCBI Taxonomy" id="1973488"/>
    <lineage>
        <taxon>Bacteria</taxon>
        <taxon>Bacillati</taxon>
        <taxon>Cyanobacteriota</taxon>
        <taxon>Cyanophyceae</taxon>
        <taxon>Nostocales</taxon>
        <taxon>Calotrichaceae</taxon>
        <taxon>Calothrix</taxon>
    </lineage>
</organism>
<name>A0A1Z4LJ27_9CYAN</name>
<keyword evidence="1 3" id="KW-0808">Transferase</keyword>
<dbReference type="InterPro" id="IPR029063">
    <property type="entry name" value="SAM-dependent_MTases_sf"/>
</dbReference>
<evidence type="ECO:0000256" key="1">
    <source>
        <dbReference type="ARBA" id="ARBA00022679"/>
    </source>
</evidence>
<keyword evidence="3" id="KW-0489">Methyltransferase</keyword>
<proteinExistence type="predicted"/>
<feature type="domain" description="Methyltransferase" evidence="2">
    <location>
        <begin position="49"/>
        <end position="144"/>
    </location>
</feature>
<dbReference type="PANTHER" id="PTHR43861">
    <property type="entry name" value="TRANS-ACONITATE 2-METHYLTRANSFERASE-RELATED"/>
    <property type="match status" value="1"/>
</dbReference>
<dbReference type="AlphaFoldDB" id="A0A1Z4LJ27"/>
<evidence type="ECO:0000313" key="4">
    <source>
        <dbReference type="Proteomes" id="UP000218418"/>
    </source>
</evidence>
<protein>
    <submittedName>
        <fullName evidence="3">Type 11 methyltransferase</fullName>
    </submittedName>
</protein>
<dbReference type="CDD" id="cd02440">
    <property type="entry name" value="AdoMet_MTases"/>
    <property type="match status" value="1"/>
</dbReference>
<dbReference type="Gene3D" id="3.40.50.150">
    <property type="entry name" value="Vaccinia Virus protein VP39"/>
    <property type="match status" value="1"/>
</dbReference>
<sequence>MTLNNVREHFEQEAFSYDNLILKLIPCYHEQHSVMLDMIDVPRNASIKVLDLGCGTGVLSHLVLKNFEQANLVAFDFAENMLRACKNNLSVYQDRVEFQQGDFATDDIGSDYDLVISGLAIHHLDAEGKQALFKKLFSKMNPGGLLLIREIVKGVSEELTQKYEKLWRKFINDNGENENYWFAKHLEEDIPDSVENQTRWLAESGFVDIGCHFRYLNFAVFGGNKPKIN</sequence>
<dbReference type="Pfam" id="PF13649">
    <property type="entry name" value="Methyltransf_25"/>
    <property type="match status" value="1"/>
</dbReference>
<gene>
    <name evidence="3" type="ORF">NIES267_06790</name>
</gene>
<evidence type="ECO:0000313" key="3">
    <source>
        <dbReference type="EMBL" id="BAY81204.1"/>
    </source>
</evidence>
<accession>A0A1Z4LJ27</accession>